<organism evidence="6 7">
    <name type="scientific">Macellibacteroides fermentans</name>
    <dbReference type="NCBI Taxonomy" id="879969"/>
    <lineage>
        <taxon>Bacteria</taxon>
        <taxon>Pseudomonadati</taxon>
        <taxon>Bacteroidota</taxon>
        <taxon>Bacteroidia</taxon>
        <taxon>Bacteroidales</taxon>
        <taxon>Porphyromonadaceae</taxon>
        <taxon>Macellibacteroides</taxon>
    </lineage>
</organism>
<feature type="domain" description="RNA polymerase sigma factor 70 region 4 type 2" evidence="5">
    <location>
        <begin position="133"/>
        <end position="185"/>
    </location>
</feature>
<dbReference type="InterPro" id="IPR013325">
    <property type="entry name" value="RNA_pol_sigma_r2"/>
</dbReference>
<dbReference type="Pfam" id="PF08281">
    <property type="entry name" value="Sigma70_r4_2"/>
    <property type="match status" value="1"/>
</dbReference>
<dbReference type="PANTHER" id="PTHR43133">
    <property type="entry name" value="RNA POLYMERASE ECF-TYPE SIGMA FACTO"/>
    <property type="match status" value="1"/>
</dbReference>
<dbReference type="AlphaFoldDB" id="A0A8E2D5E8"/>
<dbReference type="InterPro" id="IPR013324">
    <property type="entry name" value="RNA_pol_sigma_r3/r4-like"/>
</dbReference>
<dbReference type="InterPro" id="IPR039425">
    <property type="entry name" value="RNA_pol_sigma-70-like"/>
</dbReference>
<dbReference type="InterPro" id="IPR036388">
    <property type="entry name" value="WH-like_DNA-bd_sf"/>
</dbReference>
<keyword evidence="4" id="KW-0804">Transcription</keyword>
<proteinExistence type="inferred from homology"/>
<dbReference type="Proteomes" id="UP000574332">
    <property type="component" value="Unassembled WGS sequence"/>
</dbReference>
<evidence type="ECO:0000256" key="3">
    <source>
        <dbReference type="ARBA" id="ARBA00023082"/>
    </source>
</evidence>
<keyword evidence="3" id="KW-0731">Sigma factor</keyword>
<keyword evidence="2" id="KW-0805">Transcription regulation</keyword>
<dbReference type="SUPFAM" id="SSF88946">
    <property type="entry name" value="Sigma2 domain of RNA polymerase sigma factors"/>
    <property type="match status" value="1"/>
</dbReference>
<dbReference type="InterPro" id="IPR013249">
    <property type="entry name" value="RNA_pol_sigma70_r4_t2"/>
</dbReference>
<evidence type="ECO:0000256" key="1">
    <source>
        <dbReference type="ARBA" id="ARBA00010641"/>
    </source>
</evidence>
<dbReference type="Gene3D" id="1.10.1740.10">
    <property type="match status" value="1"/>
</dbReference>
<sequence>MLKFYYFMYFYRRNIMEAQNDDILLLKLIKQDDQLAFKQVFYKYIDPLSHFVNFYIHDWDATEELVMDLFSFIWENRTTLEIKITLKAYLFQAAKNKAFTHIRDKKDTVAIEDVNGQLFSTEDWQVEFDELSRLVEEAVSLLPEKCREIFSRSRDKNLTNREIAEELGISVKTVEGQITIALKKIKAFLGDKYAYLW</sequence>
<dbReference type="CDD" id="cd06171">
    <property type="entry name" value="Sigma70_r4"/>
    <property type="match status" value="1"/>
</dbReference>
<dbReference type="PANTHER" id="PTHR43133:SF46">
    <property type="entry name" value="RNA POLYMERASE SIGMA-70 FACTOR ECF SUBFAMILY"/>
    <property type="match status" value="1"/>
</dbReference>
<dbReference type="GO" id="GO:0006352">
    <property type="term" value="P:DNA-templated transcription initiation"/>
    <property type="evidence" value="ECO:0007669"/>
    <property type="project" value="InterPro"/>
</dbReference>
<name>A0A8E2D5E8_9PORP</name>
<dbReference type="InterPro" id="IPR014284">
    <property type="entry name" value="RNA_pol_sigma-70_dom"/>
</dbReference>
<dbReference type="Gene3D" id="1.10.10.10">
    <property type="entry name" value="Winged helix-like DNA-binding domain superfamily/Winged helix DNA-binding domain"/>
    <property type="match status" value="1"/>
</dbReference>
<evidence type="ECO:0000256" key="2">
    <source>
        <dbReference type="ARBA" id="ARBA00023015"/>
    </source>
</evidence>
<dbReference type="InterPro" id="IPR014327">
    <property type="entry name" value="RNA_pol_sigma70_bacteroid"/>
</dbReference>
<dbReference type="SUPFAM" id="SSF88659">
    <property type="entry name" value="Sigma3 and sigma4 domains of RNA polymerase sigma factors"/>
    <property type="match status" value="1"/>
</dbReference>
<dbReference type="RefSeq" id="WP_317171265.1">
    <property type="nucleotide sequence ID" value="NZ_JACCCY010000007.1"/>
</dbReference>
<reference evidence="6 7" key="1">
    <citation type="submission" date="2020-07" db="EMBL/GenBank/DDBJ databases">
        <title>Genomic Encyclopedia of Type Strains, Phase IV (KMG-IV): sequencing the most valuable type-strain genomes for metagenomic binning, comparative biology and taxonomic classification.</title>
        <authorList>
            <person name="Goeker M."/>
        </authorList>
    </citation>
    <scope>NUCLEOTIDE SEQUENCE [LARGE SCALE GENOMIC DNA]</scope>
    <source>
        <strain evidence="6 7">DSM 23697</strain>
    </source>
</reference>
<comment type="caution">
    <text evidence="6">The sequence shown here is derived from an EMBL/GenBank/DDBJ whole genome shotgun (WGS) entry which is preliminary data.</text>
</comment>
<gene>
    <name evidence="6" type="ORF">F5613_003314</name>
</gene>
<dbReference type="NCBIfam" id="TIGR02985">
    <property type="entry name" value="Sig70_bacteroi1"/>
    <property type="match status" value="1"/>
</dbReference>
<keyword evidence="7" id="KW-1185">Reference proteome</keyword>
<dbReference type="EMBL" id="JACCCY010000007">
    <property type="protein sequence ID" value="NYI51141.1"/>
    <property type="molecule type" value="Genomic_DNA"/>
</dbReference>
<protein>
    <submittedName>
        <fullName evidence="6">RNA polymerase sigma-70 factor (ECF subfamily)</fullName>
    </submittedName>
</protein>
<evidence type="ECO:0000256" key="4">
    <source>
        <dbReference type="ARBA" id="ARBA00023163"/>
    </source>
</evidence>
<evidence type="ECO:0000313" key="6">
    <source>
        <dbReference type="EMBL" id="NYI51141.1"/>
    </source>
</evidence>
<dbReference type="GO" id="GO:0016987">
    <property type="term" value="F:sigma factor activity"/>
    <property type="evidence" value="ECO:0007669"/>
    <property type="project" value="UniProtKB-KW"/>
</dbReference>
<evidence type="ECO:0000313" key="7">
    <source>
        <dbReference type="Proteomes" id="UP000574332"/>
    </source>
</evidence>
<dbReference type="GO" id="GO:0003677">
    <property type="term" value="F:DNA binding"/>
    <property type="evidence" value="ECO:0007669"/>
    <property type="project" value="InterPro"/>
</dbReference>
<evidence type="ECO:0000259" key="5">
    <source>
        <dbReference type="Pfam" id="PF08281"/>
    </source>
</evidence>
<dbReference type="NCBIfam" id="TIGR02937">
    <property type="entry name" value="sigma70-ECF"/>
    <property type="match status" value="1"/>
</dbReference>
<accession>A0A8E2D5E8</accession>
<comment type="similarity">
    <text evidence="1">Belongs to the sigma-70 factor family. ECF subfamily.</text>
</comment>